<sequence length="153" mass="16963">MSKKFIAIGNRIMRDDGIGVLIAEELKDKLENIGLQVIIGETDVDYCLSLIEDGDFLFILDATLYGIKPGAVSIVELDKTGDFFEKGYSQHQLSLIKLLNSYALKKVSGFVIGIEVSNIEFGIELSEVLKENFKKIKNEVYNLIISKGGLENA</sequence>
<name>A0ABT4CSI6_9CLOT</name>
<protein>
    <submittedName>
        <fullName evidence="5">Hydrogenase maturation protease</fullName>
    </submittedName>
</protein>
<evidence type="ECO:0000256" key="2">
    <source>
        <dbReference type="ARBA" id="ARBA00022670"/>
    </source>
</evidence>
<keyword evidence="3" id="KW-0064">Aspartyl protease</keyword>
<keyword evidence="2 5" id="KW-0645">Protease</keyword>
<dbReference type="PANTHER" id="PTHR30302">
    <property type="entry name" value="HYDROGENASE 1 MATURATION PROTEASE"/>
    <property type="match status" value="1"/>
</dbReference>
<dbReference type="EMBL" id="JAPQES010000006">
    <property type="protein sequence ID" value="MCY6372034.1"/>
    <property type="molecule type" value="Genomic_DNA"/>
</dbReference>
<dbReference type="Pfam" id="PF01750">
    <property type="entry name" value="HycI"/>
    <property type="match status" value="1"/>
</dbReference>
<dbReference type="GO" id="GO:0008233">
    <property type="term" value="F:peptidase activity"/>
    <property type="evidence" value="ECO:0007669"/>
    <property type="project" value="UniProtKB-KW"/>
</dbReference>
<proteinExistence type="inferred from homology"/>
<evidence type="ECO:0000313" key="6">
    <source>
        <dbReference type="Proteomes" id="UP001079657"/>
    </source>
</evidence>
<comment type="caution">
    <text evidence="5">The sequence shown here is derived from an EMBL/GenBank/DDBJ whole genome shotgun (WGS) entry which is preliminary data.</text>
</comment>
<comment type="similarity">
    <text evidence="1">Belongs to the peptidase A31 family.</text>
</comment>
<dbReference type="GO" id="GO:0006508">
    <property type="term" value="P:proteolysis"/>
    <property type="evidence" value="ECO:0007669"/>
    <property type="project" value="UniProtKB-KW"/>
</dbReference>
<dbReference type="Gene3D" id="3.40.50.1450">
    <property type="entry name" value="HybD-like"/>
    <property type="match status" value="1"/>
</dbReference>
<gene>
    <name evidence="5" type="ORF">OXH55_15470</name>
</gene>
<dbReference type="RefSeq" id="WP_268050951.1">
    <property type="nucleotide sequence ID" value="NZ_JAPQES010000006.1"/>
</dbReference>
<keyword evidence="4" id="KW-0378">Hydrolase</keyword>
<reference evidence="5" key="1">
    <citation type="submission" date="2022-12" db="EMBL/GenBank/DDBJ databases">
        <authorList>
            <person name="Wang J."/>
        </authorList>
    </citation>
    <scope>NUCLEOTIDE SEQUENCE</scope>
    <source>
        <strain evidence="5">HY-42-06</strain>
    </source>
</reference>
<dbReference type="PANTHER" id="PTHR30302:SF1">
    <property type="entry name" value="HYDROGENASE 2 MATURATION PROTEASE"/>
    <property type="match status" value="1"/>
</dbReference>
<evidence type="ECO:0000256" key="1">
    <source>
        <dbReference type="ARBA" id="ARBA00006814"/>
    </source>
</evidence>
<dbReference type="SUPFAM" id="SSF53163">
    <property type="entry name" value="HybD-like"/>
    <property type="match status" value="1"/>
</dbReference>
<dbReference type="CDD" id="cd00518">
    <property type="entry name" value="H2MP"/>
    <property type="match status" value="1"/>
</dbReference>
<evidence type="ECO:0000313" key="5">
    <source>
        <dbReference type="EMBL" id="MCY6372034.1"/>
    </source>
</evidence>
<evidence type="ECO:0000256" key="3">
    <source>
        <dbReference type="ARBA" id="ARBA00022750"/>
    </source>
</evidence>
<dbReference type="PRINTS" id="PR00446">
    <property type="entry name" value="HYDRGNUPTAKE"/>
</dbReference>
<keyword evidence="6" id="KW-1185">Reference proteome</keyword>
<dbReference type="InterPro" id="IPR023430">
    <property type="entry name" value="Pept_HybD-like_dom_sf"/>
</dbReference>
<dbReference type="NCBIfam" id="TIGR00072">
    <property type="entry name" value="hydrog_prot"/>
    <property type="match status" value="1"/>
</dbReference>
<organism evidence="5 6">
    <name type="scientific">Clostridium ganghwense</name>
    <dbReference type="NCBI Taxonomy" id="312089"/>
    <lineage>
        <taxon>Bacteria</taxon>
        <taxon>Bacillati</taxon>
        <taxon>Bacillota</taxon>
        <taxon>Clostridia</taxon>
        <taxon>Eubacteriales</taxon>
        <taxon>Clostridiaceae</taxon>
        <taxon>Clostridium</taxon>
    </lineage>
</organism>
<dbReference type="Proteomes" id="UP001079657">
    <property type="component" value="Unassembled WGS sequence"/>
</dbReference>
<accession>A0ABT4CSI6</accession>
<evidence type="ECO:0000256" key="4">
    <source>
        <dbReference type="ARBA" id="ARBA00022801"/>
    </source>
</evidence>
<dbReference type="InterPro" id="IPR000671">
    <property type="entry name" value="Peptidase_A31"/>
</dbReference>